<dbReference type="Gene3D" id="3.40.50.150">
    <property type="entry name" value="Vaccinia Virus protein VP39"/>
    <property type="match status" value="1"/>
</dbReference>
<dbReference type="EMBL" id="BARS01047603">
    <property type="protein sequence ID" value="GAG28669.1"/>
    <property type="molecule type" value="Genomic_DNA"/>
</dbReference>
<feature type="non-terminal residue" evidence="2">
    <location>
        <position position="214"/>
    </location>
</feature>
<dbReference type="PANTHER" id="PTHR43591:SF110">
    <property type="entry name" value="RHODANESE DOMAIN-CONTAINING PROTEIN"/>
    <property type="match status" value="1"/>
</dbReference>
<reference evidence="2" key="1">
    <citation type="journal article" date="2014" name="Front. Microbiol.">
        <title>High frequency of phylogenetically diverse reductive dehalogenase-homologous genes in deep subseafloor sedimentary metagenomes.</title>
        <authorList>
            <person name="Kawai M."/>
            <person name="Futagami T."/>
            <person name="Toyoda A."/>
            <person name="Takaki Y."/>
            <person name="Nishi S."/>
            <person name="Hori S."/>
            <person name="Arai W."/>
            <person name="Tsubouchi T."/>
            <person name="Morono Y."/>
            <person name="Uchiyama I."/>
            <person name="Ito T."/>
            <person name="Fujiyama A."/>
            <person name="Inagaki F."/>
            <person name="Takami H."/>
        </authorList>
    </citation>
    <scope>NUCLEOTIDE SEQUENCE</scope>
    <source>
        <strain evidence="2">Expedition CK06-06</strain>
    </source>
</reference>
<dbReference type="SUPFAM" id="SSF53335">
    <property type="entry name" value="S-adenosyl-L-methionine-dependent methyltransferases"/>
    <property type="match status" value="1"/>
</dbReference>
<dbReference type="Gene3D" id="2.20.130.10">
    <property type="entry name" value="CAC2371-like domains"/>
    <property type="match status" value="1"/>
</dbReference>
<gene>
    <name evidence="2" type="ORF">S01H1_71486</name>
</gene>
<sequence length="214" mass="24296">MYAEMAQYYDRIYSFKDYAAETEKLLGWIETHHQSNGVRLLDIACGTGRHLEFLSKPFDAEGLDLSPELLKLARERNPGMTFHRADMRTFDLPSSYDVITCLFSSIGYMTTIEDLEKAVANMARHLVPGGVLIIEPWLTPDVWKPGTVHGMFIDDPNLKIARVNTSLTHGRLSVFDLHHLVGTPEKTFHFVEHHEMGLYTVKEMTAALEQADLS</sequence>
<accession>X0WCJ5</accession>
<evidence type="ECO:0000313" key="2">
    <source>
        <dbReference type="EMBL" id="GAG28669.1"/>
    </source>
</evidence>
<dbReference type="CDD" id="cd02440">
    <property type="entry name" value="AdoMet_MTases"/>
    <property type="match status" value="1"/>
</dbReference>
<dbReference type="InterPro" id="IPR029063">
    <property type="entry name" value="SAM-dependent_MTases_sf"/>
</dbReference>
<dbReference type="InterPro" id="IPR041698">
    <property type="entry name" value="Methyltransf_25"/>
</dbReference>
<feature type="domain" description="Methyltransferase" evidence="1">
    <location>
        <begin position="41"/>
        <end position="130"/>
    </location>
</feature>
<name>X0WCJ5_9ZZZZ</name>
<evidence type="ECO:0000259" key="1">
    <source>
        <dbReference type="Pfam" id="PF13649"/>
    </source>
</evidence>
<comment type="caution">
    <text evidence="2">The sequence shown here is derived from an EMBL/GenBank/DDBJ whole genome shotgun (WGS) entry which is preliminary data.</text>
</comment>
<dbReference type="PANTHER" id="PTHR43591">
    <property type="entry name" value="METHYLTRANSFERASE"/>
    <property type="match status" value="1"/>
</dbReference>
<protein>
    <recommendedName>
        <fullName evidence="1">Methyltransferase domain-containing protein</fullName>
    </recommendedName>
</protein>
<organism evidence="2">
    <name type="scientific">marine sediment metagenome</name>
    <dbReference type="NCBI Taxonomy" id="412755"/>
    <lineage>
        <taxon>unclassified sequences</taxon>
        <taxon>metagenomes</taxon>
        <taxon>ecological metagenomes</taxon>
    </lineage>
</organism>
<dbReference type="AlphaFoldDB" id="X0WCJ5"/>
<proteinExistence type="predicted"/>
<dbReference type="Pfam" id="PF13649">
    <property type="entry name" value="Methyltransf_25"/>
    <property type="match status" value="1"/>
</dbReference>